<dbReference type="Proteomes" id="UP000055024">
    <property type="component" value="Unassembled WGS sequence"/>
</dbReference>
<comment type="caution">
    <text evidence="1">The sequence shown here is derived from an EMBL/GenBank/DDBJ whole genome shotgun (WGS) entry which is preliminary data.</text>
</comment>
<reference evidence="1 2" key="1">
    <citation type="submission" date="2015-01" db="EMBL/GenBank/DDBJ databases">
        <title>Evolution of Trichinella species and genotypes.</title>
        <authorList>
            <person name="Korhonen P.K."/>
            <person name="Edoardo P."/>
            <person name="Giuseppe L.R."/>
            <person name="Gasser R.B."/>
        </authorList>
    </citation>
    <scope>NUCLEOTIDE SEQUENCE [LARGE SCALE GENOMIC DNA]</scope>
    <source>
        <strain evidence="1">ISS1029</strain>
    </source>
</reference>
<evidence type="ECO:0000313" key="2">
    <source>
        <dbReference type="Proteomes" id="UP000055024"/>
    </source>
</evidence>
<dbReference type="AlphaFoldDB" id="A0A0V1GEA4"/>
<accession>A0A0V1GEA4</accession>
<dbReference type="EMBL" id="JYDP01002710">
    <property type="protein sequence ID" value="KRY96575.1"/>
    <property type="molecule type" value="Genomic_DNA"/>
</dbReference>
<name>A0A0V1GEA4_9BILA</name>
<protein>
    <submittedName>
        <fullName evidence="1">Uncharacterized protein</fullName>
    </submittedName>
</protein>
<proteinExistence type="predicted"/>
<organism evidence="1 2">
    <name type="scientific">Trichinella zimbabwensis</name>
    <dbReference type="NCBI Taxonomy" id="268475"/>
    <lineage>
        <taxon>Eukaryota</taxon>
        <taxon>Metazoa</taxon>
        <taxon>Ecdysozoa</taxon>
        <taxon>Nematoda</taxon>
        <taxon>Enoplea</taxon>
        <taxon>Dorylaimia</taxon>
        <taxon>Trichinellida</taxon>
        <taxon>Trichinellidae</taxon>
        <taxon>Trichinella</taxon>
    </lineage>
</organism>
<evidence type="ECO:0000313" key="1">
    <source>
        <dbReference type="EMBL" id="KRY96575.1"/>
    </source>
</evidence>
<sequence length="31" mass="3560">MKCCQLHSIKDVFVAAIKNLYGKHYNGIYSD</sequence>
<keyword evidence="2" id="KW-1185">Reference proteome</keyword>
<gene>
    <name evidence="1" type="ORF">T11_2655</name>
</gene>